<evidence type="ECO:0000256" key="2">
    <source>
        <dbReference type="ARBA" id="ARBA00023274"/>
    </source>
</evidence>
<evidence type="ECO:0000256" key="4">
    <source>
        <dbReference type="RuleBase" id="RU000562"/>
    </source>
</evidence>
<evidence type="ECO:0000256" key="1">
    <source>
        <dbReference type="ARBA" id="ARBA00022980"/>
    </source>
</evidence>
<comment type="function">
    <text evidence="4">This protein binds to 23S rRNA in the presence of protein L20.</text>
</comment>
<reference evidence="5 6" key="1">
    <citation type="journal article" date="2016" name="Nat. Commun.">
        <title>Thousands of microbial genomes shed light on interconnected biogeochemical processes in an aquifer system.</title>
        <authorList>
            <person name="Anantharaman K."/>
            <person name="Brown C.T."/>
            <person name="Hug L.A."/>
            <person name="Sharon I."/>
            <person name="Castelle C.J."/>
            <person name="Probst A.J."/>
            <person name="Thomas B.C."/>
            <person name="Singh A."/>
            <person name="Wilkins M.J."/>
            <person name="Karaoz U."/>
            <person name="Brodie E.L."/>
            <person name="Williams K.H."/>
            <person name="Hubbard S.S."/>
            <person name="Banfield J.F."/>
        </authorList>
    </citation>
    <scope>NUCLEOTIDE SEQUENCE [LARGE SCALE GENOMIC DNA]</scope>
</reference>
<evidence type="ECO:0000313" key="5">
    <source>
        <dbReference type="EMBL" id="OGE39262.1"/>
    </source>
</evidence>
<dbReference type="GO" id="GO:1990904">
    <property type="term" value="C:ribonucleoprotein complex"/>
    <property type="evidence" value="ECO:0007669"/>
    <property type="project" value="UniProtKB-KW"/>
</dbReference>
<comment type="similarity">
    <text evidence="4">Belongs to the bacterial ribosomal protein bL21 family.</text>
</comment>
<name>A0A1F5KE85_9BACT</name>
<keyword evidence="1 4" id="KW-0689">Ribosomal protein</keyword>
<evidence type="ECO:0000313" key="6">
    <source>
        <dbReference type="Proteomes" id="UP000176527"/>
    </source>
</evidence>
<dbReference type="GO" id="GO:0006412">
    <property type="term" value="P:translation"/>
    <property type="evidence" value="ECO:0007669"/>
    <property type="project" value="InterPro"/>
</dbReference>
<protein>
    <recommendedName>
        <fullName evidence="3 4">50S ribosomal protein L21</fullName>
    </recommendedName>
</protein>
<dbReference type="Proteomes" id="UP000176527">
    <property type="component" value="Unassembled WGS sequence"/>
</dbReference>
<comment type="caution">
    <text evidence="5">The sequence shown here is derived from an EMBL/GenBank/DDBJ whole genome shotgun (WGS) entry which is preliminary data.</text>
</comment>
<proteinExistence type="inferred from homology"/>
<dbReference type="GO" id="GO:0019843">
    <property type="term" value="F:rRNA binding"/>
    <property type="evidence" value="ECO:0007669"/>
    <property type="project" value="UniProtKB-KW"/>
</dbReference>
<dbReference type="EMBL" id="MFDE01000003">
    <property type="protein sequence ID" value="OGE39262.1"/>
    <property type="molecule type" value="Genomic_DNA"/>
</dbReference>
<dbReference type="NCBIfam" id="TIGR00061">
    <property type="entry name" value="L21"/>
    <property type="match status" value="1"/>
</dbReference>
<keyword evidence="2 4" id="KW-0687">Ribonucleoprotein</keyword>
<dbReference type="InterPro" id="IPR001787">
    <property type="entry name" value="Ribosomal_bL21"/>
</dbReference>
<sequence length="97" mass="11252">MIKYAVFEIGGKQYKILPKIPVEVDLQEGENITSKLLMLVDDDKVKLGKPYLDEKLKINKLEDIKKKKIRVAKFHAKANYRKVTGSRKKLTRILLEP</sequence>
<dbReference type="GO" id="GO:0005840">
    <property type="term" value="C:ribosome"/>
    <property type="evidence" value="ECO:0007669"/>
    <property type="project" value="UniProtKB-KW"/>
</dbReference>
<keyword evidence="4" id="KW-0699">rRNA-binding</keyword>
<accession>A0A1F5KE85</accession>
<dbReference type="AlphaFoldDB" id="A0A1F5KE85"/>
<dbReference type="InterPro" id="IPR028909">
    <property type="entry name" value="bL21-like"/>
</dbReference>
<dbReference type="GO" id="GO:0003735">
    <property type="term" value="F:structural constituent of ribosome"/>
    <property type="evidence" value="ECO:0007669"/>
    <property type="project" value="InterPro"/>
</dbReference>
<dbReference type="SUPFAM" id="SSF141091">
    <property type="entry name" value="L21p-like"/>
    <property type="match status" value="1"/>
</dbReference>
<dbReference type="InterPro" id="IPR036164">
    <property type="entry name" value="bL21-like_sf"/>
</dbReference>
<organism evidence="5 6">
    <name type="scientific">Candidatus Daviesbacteria bacterium RIFCSPHIGHO2_12_FULL_37_11</name>
    <dbReference type="NCBI Taxonomy" id="1797777"/>
    <lineage>
        <taxon>Bacteria</taxon>
        <taxon>Candidatus Daviesiibacteriota</taxon>
    </lineage>
</organism>
<dbReference type="GO" id="GO:0005737">
    <property type="term" value="C:cytoplasm"/>
    <property type="evidence" value="ECO:0007669"/>
    <property type="project" value="UniProtKB-ARBA"/>
</dbReference>
<keyword evidence="4" id="KW-0694">RNA-binding</keyword>
<evidence type="ECO:0000256" key="3">
    <source>
        <dbReference type="ARBA" id="ARBA00035483"/>
    </source>
</evidence>
<dbReference type="Pfam" id="PF00829">
    <property type="entry name" value="Ribosomal_L21p"/>
    <property type="match status" value="1"/>
</dbReference>
<gene>
    <name evidence="5" type="ORF">A3F00_04220</name>
</gene>